<feature type="region of interest" description="Disordered" evidence="4">
    <location>
        <begin position="297"/>
        <end position="334"/>
    </location>
</feature>
<dbReference type="Gene3D" id="3.90.550.10">
    <property type="entry name" value="Spore Coat Polysaccharide Biosynthesis Protein SpsA, Chain A"/>
    <property type="match status" value="1"/>
</dbReference>
<dbReference type="Proteomes" id="UP000182375">
    <property type="component" value="Unassembled WGS sequence"/>
</dbReference>
<dbReference type="STRING" id="67331.SAMN04490357_1214"/>
<dbReference type="InterPro" id="IPR029044">
    <property type="entry name" value="Nucleotide-diphossugar_trans"/>
</dbReference>
<evidence type="ECO:0000256" key="1">
    <source>
        <dbReference type="ARBA" id="ARBA00006739"/>
    </source>
</evidence>
<evidence type="ECO:0000256" key="4">
    <source>
        <dbReference type="SAM" id="MobiDB-lite"/>
    </source>
</evidence>
<dbReference type="SUPFAM" id="SSF53448">
    <property type="entry name" value="Nucleotide-diphospho-sugar transferases"/>
    <property type="match status" value="1"/>
</dbReference>
<dbReference type="InterPro" id="IPR050834">
    <property type="entry name" value="Glycosyltransf_2"/>
</dbReference>
<dbReference type="AlphaFoldDB" id="A0A1H4PV16"/>
<name>A0A1H4PV16_9ACTN</name>
<feature type="compositionally biased region" description="Basic and acidic residues" evidence="4">
    <location>
        <begin position="316"/>
        <end position="325"/>
    </location>
</feature>
<reference evidence="6 7" key="1">
    <citation type="submission" date="2016-10" db="EMBL/GenBank/DDBJ databases">
        <authorList>
            <person name="de Groot N.N."/>
        </authorList>
    </citation>
    <scope>NUCLEOTIDE SEQUENCE [LARGE SCALE GENOMIC DNA]</scope>
    <source>
        <strain evidence="6 7">DSM 40306</strain>
    </source>
</reference>
<dbReference type="PANTHER" id="PTHR43685:SF5">
    <property type="entry name" value="GLYCOSYLTRANSFERASE EPSE-RELATED"/>
    <property type="match status" value="1"/>
</dbReference>
<comment type="similarity">
    <text evidence="1">Belongs to the glycosyltransferase 2 family.</text>
</comment>
<gene>
    <name evidence="6" type="ORF">SAMN04490357_1214</name>
</gene>
<organism evidence="6 7">
    <name type="scientific">Streptomyces misionensis</name>
    <dbReference type="NCBI Taxonomy" id="67331"/>
    <lineage>
        <taxon>Bacteria</taxon>
        <taxon>Bacillati</taxon>
        <taxon>Actinomycetota</taxon>
        <taxon>Actinomycetes</taxon>
        <taxon>Kitasatosporales</taxon>
        <taxon>Streptomycetaceae</taxon>
        <taxon>Streptomyces</taxon>
    </lineage>
</organism>
<evidence type="ECO:0000313" key="6">
    <source>
        <dbReference type="EMBL" id="SEC11151.1"/>
    </source>
</evidence>
<keyword evidence="2" id="KW-0328">Glycosyltransferase</keyword>
<dbReference type="PANTHER" id="PTHR43685">
    <property type="entry name" value="GLYCOSYLTRANSFERASE"/>
    <property type="match status" value="1"/>
</dbReference>
<dbReference type="RefSeq" id="WP_079172266.1">
    <property type="nucleotide sequence ID" value="NZ_FNTD01000004.1"/>
</dbReference>
<protein>
    <submittedName>
        <fullName evidence="6">Glycosyltransferase, GT2 family</fullName>
    </submittedName>
</protein>
<evidence type="ECO:0000256" key="2">
    <source>
        <dbReference type="ARBA" id="ARBA00022676"/>
    </source>
</evidence>
<dbReference type="GeneID" id="95510444"/>
<evidence type="ECO:0000259" key="5">
    <source>
        <dbReference type="Pfam" id="PF00535"/>
    </source>
</evidence>
<evidence type="ECO:0000256" key="3">
    <source>
        <dbReference type="ARBA" id="ARBA00022679"/>
    </source>
</evidence>
<feature type="compositionally biased region" description="Basic and acidic residues" evidence="4">
    <location>
        <begin position="297"/>
        <end position="307"/>
    </location>
</feature>
<keyword evidence="3 6" id="KW-0808">Transferase</keyword>
<evidence type="ECO:0000313" key="7">
    <source>
        <dbReference type="Proteomes" id="UP000182375"/>
    </source>
</evidence>
<proteinExistence type="inferred from homology"/>
<dbReference type="EMBL" id="FNTD01000004">
    <property type="protein sequence ID" value="SEC11151.1"/>
    <property type="molecule type" value="Genomic_DNA"/>
</dbReference>
<dbReference type="GO" id="GO:0016757">
    <property type="term" value="F:glycosyltransferase activity"/>
    <property type="evidence" value="ECO:0007669"/>
    <property type="project" value="UniProtKB-KW"/>
</dbReference>
<accession>A0A1H4PV16</accession>
<dbReference type="InterPro" id="IPR001173">
    <property type="entry name" value="Glyco_trans_2-like"/>
</dbReference>
<sequence length="334" mass="35766">MPTEPAPGRVGRRAPAAADGRVTVAVITRDRAASLLRTLDALAALPERPPVIVVDNSRDDSTRRAVAGHPAPVRLLSAAANTGALGRNLAVRHARTPYVAFSDDDSWWEPGSLARAADLLDRHPRLGLLAARTLVGAEAAEDPLNAVLAASPLPPEPDLPGRPVLGFLGCASVVRREAFLAAGGFHPLLFFGGEETLLAYDLAARNWGVAYEPALCARHHPEDHGRTGRSFLVRRNHVLTTCLRRPWPVALRAGAALARAAAADAPGARRALRETLTRLPATLARRDPLPPHVEHAARLLDRQRAEGRAPVAAPRADQDDRADRDDRDEENAAP</sequence>
<feature type="domain" description="Glycosyltransferase 2-like" evidence="5">
    <location>
        <begin position="23"/>
        <end position="179"/>
    </location>
</feature>
<dbReference type="Pfam" id="PF00535">
    <property type="entry name" value="Glycos_transf_2"/>
    <property type="match status" value="1"/>
</dbReference>